<keyword evidence="10" id="KW-0503">Monooxygenase</keyword>
<keyword evidence="13" id="KW-1185">Reference proteome</keyword>
<keyword evidence="7" id="KW-1133">Transmembrane helix</keyword>
<reference evidence="12" key="1">
    <citation type="journal article" date="2018" name="DNA Res.">
        <title>Multiple hybrid de novo genome assembly of finger millet, an orphan allotetraploid crop.</title>
        <authorList>
            <person name="Hatakeyama M."/>
            <person name="Aluri S."/>
            <person name="Balachadran M.T."/>
            <person name="Sivarajan S.R."/>
            <person name="Patrignani A."/>
            <person name="Gruter S."/>
            <person name="Poveda L."/>
            <person name="Shimizu-Inatsugi R."/>
            <person name="Baeten J."/>
            <person name="Francoijs K.J."/>
            <person name="Nataraja K.N."/>
            <person name="Reddy Y.A.N."/>
            <person name="Phadnis S."/>
            <person name="Ravikumar R.L."/>
            <person name="Schlapbach R."/>
            <person name="Sreeman S.M."/>
            <person name="Shimizu K.K."/>
        </authorList>
    </citation>
    <scope>NUCLEOTIDE SEQUENCE</scope>
</reference>
<evidence type="ECO:0000256" key="7">
    <source>
        <dbReference type="ARBA" id="ARBA00022989"/>
    </source>
</evidence>
<dbReference type="PANTHER" id="PTHR47953:SF19">
    <property type="entry name" value="OS06G0641600 PROTEIN"/>
    <property type="match status" value="1"/>
</dbReference>
<comment type="subcellular location">
    <subcellularLocation>
        <location evidence="2">Membrane</location>
        <topology evidence="2">Single-pass membrane protein</topology>
    </subcellularLocation>
</comment>
<reference evidence="12" key="2">
    <citation type="submission" date="2021-12" db="EMBL/GenBank/DDBJ databases">
        <title>Resequencing data analysis of finger millet.</title>
        <authorList>
            <person name="Hatakeyama M."/>
            <person name="Aluri S."/>
            <person name="Balachadran M.T."/>
            <person name="Sivarajan S.R."/>
            <person name="Poveda L."/>
            <person name="Shimizu-Inatsugi R."/>
            <person name="Schlapbach R."/>
            <person name="Sreeman S.M."/>
            <person name="Shimizu K.K."/>
        </authorList>
    </citation>
    <scope>NUCLEOTIDE SEQUENCE</scope>
</reference>
<dbReference type="InterPro" id="IPR001128">
    <property type="entry name" value="Cyt_P450"/>
</dbReference>
<evidence type="ECO:0000256" key="3">
    <source>
        <dbReference type="ARBA" id="ARBA00010617"/>
    </source>
</evidence>
<evidence type="ECO:0000256" key="2">
    <source>
        <dbReference type="ARBA" id="ARBA00004167"/>
    </source>
</evidence>
<keyword evidence="11" id="KW-0472">Membrane</keyword>
<dbReference type="PANTHER" id="PTHR47953">
    <property type="entry name" value="OS08G0105600 PROTEIN"/>
    <property type="match status" value="1"/>
</dbReference>
<dbReference type="GO" id="GO:0005506">
    <property type="term" value="F:iron ion binding"/>
    <property type="evidence" value="ECO:0007669"/>
    <property type="project" value="InterPro"/>
</dbReference>
<name>A0AAV5CIS1_ELECO</name>
<evidence type="ECO:0000256" key="6">
    <source>
        <dbReference type="ARBA" id="ARBA00022723"/>
    </source>
</evidence>
<dbReference type="GO" id="GO:0004497">
    <property type="term" value="F:monooxygenase activity"/>
    <property type="evidence" value="ECO:0007669"/>
    <property type="project" value="UniProtKB-KW"/>
</dbReference>
<proteinExistence type="inferred from homology"/>
<evidence type="ECO:0000256" key="1">
    <source>
        <dbReference type="ARBA" id="ARBA00001971"/>
    </source>
</evidence>
<evidence type="ECO:0000256" key="10">
    <source>
        <dbReference type="ARBA" id="ARBA00023033"/>
    </source>
</evidence>
<evidence type="ECO:0008006" key="14">
    <source>
        <dbReference type="Google" id="ProtNLM"/>
    </source>
</evidence>
<dbReference type="InterPro" id="IPR052306">
    <property type="entry name" value="CYP450_71D"/>
</dbReference>
<keyword evidence="5" id="KW-0812">Transmembrane</keyword>
<dbReference type="AlphaFoldDB" id="A0AAV5CIS1"/>
<evidence type="ECO:0000256" key="9">
    <source>
        <dbReference type="ARBA" id="ARBA00023004"/>
    </source>
</evidence>
<dbReference type="EMBL" id="BQKI01000007">
    <property type="protein sequence ID" value="GJM97892.1"/>
    <property type="molecule type" value="Genomic_DNA"/>
</dbReference>
<organism evidence="12 13">
    <name type="scientific">Eleusine coracana subsp. coracana</name>
    <dbReference type="NCBI Taxonomy" id="191504"/>
    <lineage>
        <taxon>Eukaryota</taxon>
        <taxon>Viridiplantae</taxon>
        <taxon>Streptophyta</taxon>
        <taxon>Embryophyta</taxon>
        <taxon>Tracheophyta</taxon>
        <taxon>Spermatophyta</taxon>
        <taxon>Magnoliopsida</taxon>
        <taxon>Liliopsida</taxon>
        <taxon>Poales</taxon>
        <taxon>Poaceae</taxon>
        <taxon>PACMAD clade</taxon>
        <taxon>Chloridoideae</taxon>
        <taxon>Cynodonteae</taxon>
        <taxon>Eleusininae</taxon>
        <taxon>Eleusine</taxon>
    </lineage>
</organism>
<evidence type="ECO:0000256" key="5">
    <source>
        <dbReference type="ARBA" id="ARBA00022692"/>
    </source>
</evidence>
<dbReference type="GO" id="GO:0016020">
    <property type="term" value="C:membrane"/>
    <property type="evidence" value="ECO:0007669"/>
    <property type="project" value="UniProtKB-SubCell"/>
</dbReference>
<protein>
    <recommendedName>
        <fullName evidence="14">Cytochrome P450</fullName>
    </recommendedName>
</protein>
<comment type="caution">
    <text evidence="12">The sequence shown here is derived from an EMBL/GenBank/DDBJ whole genome shotgun (WGS) entry which is preliminary data.</text>
</comment>
<keyword evidence="6" id="KW-0479">Metal-binding</keyword>
<evidence type="ECO:0000313" key="13">
    <source>
        <dbReference type="Proteomes" id="UP001054889"/>
    </source>
</evidence>
<keyword evidence="4" id="KW-0349">Heme</keyword>
<dbReference type="GO" id="GO:0016705">
    <property type="term" value="F:oxidoreductase activity, acting on paired donors, with incorporation or reduction of molecular oxygen"/>
    <property type="evidence" value="ECO:0007669"/>
    <property type="project" value="InterPro"/>
</dbReference>
<dbReference type="Pfam" id="PF00067">
    <property type="entry name" value="p450"/>
    <property type="match status" value="1"/>
</dbReference>
<accession>A0AAV5CIS1</accession>
<evidence type="ECO:0000256" key="4">
    <source>
        <dbReference type="ARBA" id="ARBA00022617"/>
    </source>
</evidence>
<dbReference type="Gene3D" id="1.10.630.10">
    <property type="entry name" value="Cytochrome P450"/>
    <property type="match status" value="1"/>
</dbReference>
<dbReference type="GO" id="GO:0020037">
    <property type="term" value="F:heme binding"/>
    <property type="evidence" value="ECO:0007669"/>
    <property type="project" value="InterPro"/>
</dbReference>
<comment type="cofactor">
    <cofactor evidence="1">
        <name>heme</name>
        <dbReference type="ChEBI" id="CHEBI:30413"/>
    </cofactor>
</comment>
<comment type="similarity">
    <text evidence="3">Belongs to the cytochrome P450 family.</text>
</comment>
<dbReference type="InterPro" id="IPR036396">
    <property type="entry name" value="Cyt_P450_sf"/>
</dbReference>
<evidence type="ECO:0000313" key="12">
    <source>
        <dbReference type="EMBL" id="GJM97892.1"/>
    </source>
</evidence>
<evidence type="ECO:0000256" key="8">
    <source>
        <dbReference type="ARBA" id="ARBA00023002"/>
    </source>
</evidence>
<dbReference type="SUPFAM" id="SSF48264">
    <property type="entry name" value="Cytochrome P450"/>
    <property type="match status" value="1"/>
</dbReference>
<keyword evidence="8" id="KW-0560">Oxidoreductase</keyword>
<evidence type="ECO:0000256" key="11">
    <source>
        <dbReference type="ARBA" id="ARBA00023136"/>
    </source>
</evidence>
<gene>
    <name evidence="12" type="primary">ga14853</name>
    <name evidence="12" type="ORF">PR202_ga14853</name>
</gene>
<sequence length="184" mass="20903">MLFTAELRRAFAAHGKVSDQALGELRYLHLEPCRVLGYDVPRGTTTLMNVWPLGLDERYWPGDPDEFRPERFEAEDVADVDFKGADFELLPFGAVQGGRQVCRCIPGTLYLRHWRRMCPGIGFGVANVKVALASFLFHFDWEAPAELDITESFGITVHRKSDLTLRPIQRMPVSSVRDVEVFMS</sequence>
<dbReference type="Proteomes" id="UP001054889">
    <property type="component" value="Unassembled WGS sequence"/>
</dbReference>
<keyword evidence="9" id="KW-0408">Iron</keyword>